<keyword evidence="3" id="KW-1185">Reference proteome</keyword>
<accession>A0ABD1F5P8</accession>
<keyword evidence="1" id="KW-0472">Membrane</keyword>
<organism evidence="2 3">
    <name type="scientific">Hypothenemus hampei</name>
    <name type="common">Coffee berry borer</name>
    <dbReference type="NCBI Taxonomy" id="57062"/>
    <lineage>
        <taxon>Eukaryota</taxon>
        <taxon>Metazoa</taxon>
        <taxon>Ecdysozoa</taxon>
        <taxon>Arthropoda</taxon>
        <taxon>Hexapoda</taxon>
        <taxon>Insecta</taxon>
        <taxon>Pterygota</taxon>
        <taxon>Neoptera</taxon>
        <taxon>Endopterygota</taxon>
        <taxon>Coleoptera</taxon>
        <taxon>Polyphaga</taxon>
        <taxon>Cucujiformia</taxon>
        <taxon>Curculionidae</taxon>
        <taxon>Scolytinae</taxon>
        <taxon>Hypothenemus</taxon>
    </lineage>
</organism>
<protein>
    <submittedName>
        <fullName evidence="2">Uncharacterized protein</fullName>
    </submittedName>
</protein>
<sequence length="118" mass="13374">MQETFMIIVVLEIGNKVIETRKYLKSRPEDIDSHKKSFSIVYEGIEIFGELCGYQFLTITCGLVLYILALLVFLIEVVKSLGRLTAGSNFEPIIVMGIVVTFASKSYPVPFNYSNVRR</sequence>
<feature type="transmembrane region" description="Helical" evidence="1">
    <location>
        <begin position="56"/>
        <end position="78"/>
    </location>
</feature>
<evidence type="ECO:0000313" key="3">
    <source>
        <dbReference type="Proteomes" id="UP001566132"/>
    </source>
</evidence>
<evidence type="ECO:0000313" key="2">
    <source>
        <dbReference type="EMBL" id="KAL1512912.1"/>
    </source>
</evidence>
<keyword evidence="1" id="KW-0812">Transmembrane</keyword>
<dbReference type="EMBL" id="JBDJPC010000002">
    <property type="protein sequence ID" value="KAL1512912.1"/>
    <property type="molecule type" value="Genomic_DNA"/>
</dbReference>
<dbReference type="AlphaFoldDB" id="A0ABD1F5P8"/>
<reference evidence="2 3" key="1">
    <citation type="submission" date="2024-05" db="EMBL/GenBank/DDBJ databases">
        <title>Genetic variation in Jamaican populations of the coffee berry borer (Hypothenemus hampei).</title>
        <authorList>
            <person name="Errbii M."/>
            <person name="Myrie A."/>
        </authorList>
    </citation>
    <scope>NUCLEOTIDE SEQUENCE [LARGE SCALE GENOMIC DNA]</scope>
    <source>
        <strain evidence="2">JA-Hopewell-2020-01-JO</strain>
        <tissue evidence="2">Whole body</tissue>
    </source>
</reference>
<evidence type="ECO:0000256" key="1">
    <source>
        <dbReference type="SAM" id="Phobius"/>
    </source>
</evidence>
<dbReference type="Proteomes" id="UP001566132">
    <property type="component" value="Unassembled WGS sequence"/>
</dbReference>
<keyword evidence="1" id="KW-1133">Transmembrane helix</keyword>
<comment type="caution">
    <text evidence="2">The sequence shown here is derived from an EMBL/GenBank/DDBJ whole genome shotgun (WGS) entry which is preliminary data.</text>
</comment>
<proteinExistence type="predicted"/>
<feature type="transmembrane region" description="Helical" evidence="1">
    <location>
        <begin position="90"/>
        <end position="108"/>
    </location>
</feature>
<name>A0ABD1F5P8_HYPHA</name>
<gene>
    <name evidence="2" type="ORF">ABEB36_002415</name>
</gene>